<evidence type="ECO:0000256" key="3">
    <source>
        <dbReference type="ARBA" id="ARBA00022692"/>
    </source>
</evidence>
<evidence type="ECO:0000256" key="6">
    <source>
        <dbReference type="SAM" id="Phobius"/>
    </source>
</evidence>
<dbReference type="KEGG" id="ere:EUBREC_2181"/>
<dbReference type="EMBL" id="CP001107">
    <property type="protein sequence ID" value="ACR75921.1"/>
    <property type="molecule type" value="Genomic_DNA"/>
</dbReference>
<dbReference type="Proteomes" id="UP000001477">
    <property type="component" value="Chromosome"/>
</dbReference>
<evidence type="ECO:0000313" key="7">
    <source>
        <dbReference type="EMBL" id="ACR75921.1"/>
    </source>
</evidence>
<dbReference type="SUPFAM" id="SSF54523">
    <property type="entry name" value="Pili subunits"/>
    <property type="match status" value="1"/>
</dbReference>
<dbReference type="PROSITE" id="PS00409">
    <property type="entry name" value="PROKAR_NTER_METHYL"/>
    <property type="match status" value="1"/>
</dbReference>
<sequence length="174" mass="18849">MLIGHSSLHKKPCYNEKEKRTMVKNVFKKLGKKQKNNKGFSLVELIVVIAIMAVLVGVLAPQLMKYVEKSREATDIQNCDSIASSLKAYYSDKEDQTADVEIVIEGTGITTGASDAAIVDSGLTGAKLKGKNWTSITITYTPSNGSVSYTIAGGDDAYYKVDENDAGKFIKNEG</sequence>
<evidence type="ECO:0000256" key="2">
    <source>
        <dbReference type="ARBA" id="ARBA00022481"/>
    </source>
</evidence>
<accession>C4ZCH5</accession>
<organism evidence="7 8">
    <name type="scientific">Agathobacter rectalis (strain ATCC 33656 / DSM 3377 / JCM 17463 / KCTC 5835 / VPI 0990)</name>
    <name type="common">Eubacterium rectale</name>
    <dbReference type="NCBI Taxonomy" id="515619"/>
    <lineage>
        <taxon>Bacteria</taxon>
        <taxon>Bacillati</taxon>
        <taxon>Bacillota</taxon>
        <taxon>Clostridia</taxon>
        <taxon>Lachnospirales</taxon>
        <taxon>Lachnospiraceae</taxon>
        <taxon>Agathobacter</taxon>
    </lineage>
</organism>
<dbReference type="GO" id="GO:0016020">
    <property type="term" value="C:membrane"/>
    <property type="evidence" value="ECO:0007669"/>
    <property type="project" value="UniProtKB-SubCell"/>
</dbReference>
<dbReference type="PANTHER" id="PTHR30093">
    <property type="entry name" value="GENERAL SECRETION PATHWAY PROTEIN G"/>
    <property type="match status" value="1"/>
</dbReference>
<dbReference type="STRING" id="515619.EUBREC_2181"/>
<evidence type="ECO:0000256" key="1">
    <source>
        <dbReference type="ARBA" id="ARBA00004167"/>
    </source>
</evidence>
<dbReference type="Pfam" id="PF07963">
    <property type="entry name" value="N_methyl"/>
    <property type="match status" value="1"/>
</dbReference>
<keyword evidence="3 6" id="KW-0812">Transmembrane</keyword>
<reference evidence="7 8" key="1">
    <citation type="journal article" date="2009" name="Proc. Natl. Acad. Sci. U.S.A.">
        <title>Characterizing a model human gut microbiota composed of members of its two dominant bacterial phyla.</title>
        <authorList>
            <person name="Mahowald M.A."/>
            <person name="Rey F.E."/>
            <person name="Seedorf H."/>
            <person name="Turnbaugh P.J."/>
            <person name="Fulton R.S."/>
            <person name="Wollam A."/>
            <person name="Shah N."/>
            <person name="Wang C."/>
            <person name="Magrini V."/>
            <person name="Wilson R.K."/>
            <person name="Cantarel B.L."/>
            <person name="Coutinho P.M."/>
            <person name="Henrissat B."/>
            <person name="Crock L.W."/>
            <person name="Russell A."/>
            <person name="Verberkmoes N.C."/>
            <person name="Hettich R.L."/>
            <person name="Gordon J.I."/>
        </authorList>
    </citation>
    <scope>NUCLEOTIDE SEQUENCE [LARGE SCALE GENOMIC DNA]</scope>
    <source>
        <strain evidence="8">ATCC 33656 / DSM 3377 / JCM 17463 / KCTC 5835 / LMG 30912 / VPI 0990</strain>
    </source>
</reference>
<dbReference type="PaxDb" id="515619-EUBREC_2181"/>
<keyword evidence="4 6" id="KW-1133">Transmembrane helix</keyword>
<gene>
    <name evidence="7" type="ordered locus">EUBREC_2181</name>
</gene>
<name>C4ZCH5_AGARV</name>
<dbReference type="HOGENOM" id="CLU_091705_5_2_9"/>
<proteinExistence type="predicted"/>
<comment type="subcellular location">
    <subcellularLocation>
        <location evidence="1">Membrane</location>
        <topology evidence="1">Single-pass membrane protein</topology>
    </subcellularLocation>
</comment>
<dbReference type="InterPro" id="IPR045584">
    <property type="entry name" value="Pilin-like"/>
</dbReference>
<keyword evidence="5 6" id="KW-0472">Membrane</keyword>
<evidence type="ECO:0000256" key="5">
    <source>
        <dbReference type="ARBA" id="ARBA00023136"/>
    </source>
</evidence>
<feature type="transmembrane region" description="Helical" evidence="6">
    <location>
        <begin position="39"/>
        <end position="60"/>
    </location>
</feature>
<evidence type="ECO:0000313" key="8">
    <source>
        <dbReference type="Proteomes" id="UP000001477"/>
    </source>
</evidence>
<dbReference type="NCBIfam" id="TIGR02532">
    <property type="entry name" value="IV_pilin_GFxxxE"/>
    <property type="match status" value="1"/>
</dbReference>
<dbReference type="InterPro" id="IPR012902">
    <property type="entry name" value="N_methyl_site"/>
</dbReference>
<dbReference type="PANTHER" id="PTHR30093:SF44">
    <property type="entry name" value="TYPE II SECRETION SYSTEM CORE PROTEIN G"/>
    <property type="match status" value="1"/>
</dbReference>
<evidence type="ECO:0000256" key="4">
    <source>
        <dbReference type="ARBA" id="ARBA00022989"/>
    </source>
</evidence>
<protein>
    <submittedName>
        <fullName evidence="7">Uncharacterized protein</fullName>
    </submittedName>
</protein>
<dbReference type="AlphaFoldDB" id="C4ZCH5"/>
<dbReference type="Gene3D" id="3.30.700.10">
    <property type="entry name" value="Glycoprotein, Type 4 Pilin"/>
    <property type="match status" value="1"/>
</dbReference>
<keyword evidence="2" id="KW-0488">Methylation</keyword>